<keyword evidence="2" id="KW-1185">Reference proteome</keyword>
<dbReference type="Proteomes" id="UP000608522">
    <property type="component" value="Unassembled WGS sequence"/>
</dbReference>
<sequence>MNARDVARRLPDIATLRNLCRSMAMLDAILQPGAPYLRRHRFDAHWSATQELATMDNGGGDTYSVVFSAAGAYIRGFDHTSPMSPYAGDGTPWPGVVDTVPEVFRSCVEEPAFQLEGIPHITVCMWRETADEQWRTGEVDFDGGRSVPDGSDWLFRLLVDGAPKKYQAWAQKYYAKPVDLDAVIDVYELRPLTPDVVAALNPAATLAQLGDAIASIGYPA</sequence>
<accession>A0ABQ3T6Y8</accession>
<protein>
    <submittedName>
        <fullName evidence="1">Uncharacterized protein</fullName>
    </submittedName>
</protein>
<dbReference type="RefSeq" id="WP_202198380.1">
    <property type="nucleotide sequence ID" value="NZ_BAAATO010000037.1"/>
</dbReference>
<gene>
    <name evidence="1" type="ORF">Sspor_16810</name>
</gene>
<organism evidence="1 2">
    <name type="scientific">Streptomyces spororaveus</name>
    <dbReference type="NCBI Taxonomy" id="284039"/>
    <lineage>
        <taxon>Bacteria</taxon>
        <taxon>Bacillati</taxon>
        <taxon>Actinomycetota</taxon>
        <taxon>Actinomycetes</taxon>
        <taxon>Kitasatosporales</taxon>
        <taxon>Streptomycetaceae</taxon>
        <taxon>Streptomyces</taxon>
    </lineage>
</organism>
<reference evidence="2" key="1">
    <citation type="submission" date="2023-07" db="EMBL/GenBank/DDBJ databases">
        <title>Whole genome shotgun sequence of Streptomyces spororaveus NBRC 15456.</title>
        <authorList>
            <person name="Komaki H."/>
            <person name="Tamura T."/>
        </authorList>
    </citation>
    <scope>NUCLEOTIDE SEQUENCE [LARGE SCALE GENOMIC DNA]</scope>
    <source>
        <strain evidence="2">NBRC 15456</strain>
    </source>
</reference>
<proteinExistence type="predicted"/>
<evidence type="ECO:0000313" key="2">
    <source>
        <dbReference type="Proteomes" id="UP000608522"/>
    </source>
</evidence>
<name>A0ABQ3T6Y8_9ACTN</name>
<dbReference type="EMBL" id="BNED01000005">
    <property type="protein sequence ID" value="GHI76120.1"/>
    <property type="molecule type" value="Genomic_DNA"/>
</dbReference>
<comment type="caution">
    <text evidence="1">The sequence shown here is derived from an EMBL/GenBank/DDBJ whole genome shotgun (WGS) entry which is preliminary data.</text>
</comment>
<evidence type="ECO:0000313" key="1">
    <source>
        <dbReference type="EMBL" id="GHI76120.1"/>
    </source>
</evidence>